<name>A0AAX3IYV8_BIFPS</name>
<evidence type="ECO:0000256" key="5">
    <source>
        <dbReference type="ARBA" id="ARBA00022741"/>
    </source>
</evidence>
<dbReference type="PANTHER" id="PTHR22683:SF1">
    <property type="entry name" value="TYPE VII SECRETION SYSTEM PROTEIN ESSC"/>
    <property type="match status" value="1"/>
</dbReference>
<dbReference type="GO" id="GO:0003677">
    <property type="term" value="F:DNA binding"/>
    <property type="evidence" value="ECO:0007669"/>
    <property type="project" value="InterPro"/>
</dbReference>
<evidence type="ECO:0000256" key="6">
    <source>
        <dbReference type="ARBA" id="ARBA00022840"/>
    </source>
</evidence>
<keyword evidence="2" id="KW-1003">Cell membrane</keyword>
<evidence type="ECO:0000313" key="14">
    <source>
        <dbReference type="EMBL" id="VUX65654.1"/>
    </source>
</evidence>
<dbReference type="EMBL" id="CABHOD010000015">
    <property type="protein sequence ID" value="VUX65654.1"/>
    <property type="molecule type" value="Genomic_DNA"/>
</dbReference>
<reference evidence="13 16" key="2">
    <citation type="submission" date="2023-01" db="EMBL/GenBank/DDBJ databases">
        <title>Human gut microbiome strain richness.</title>
        <authorList>
            <person name="Chen-Liaw A."/>
        </authorList>
    </citation>
    <scope>NUCLEOTIDE SEQUENCE [LARGE SCALE GENOMIC DNA]</scope>
    <source>
        <strain evidence="13 16">RTP21311st1_C8_RTP21311_201001</strain>
    </source>
</reference>
<proteinExistence type="predicted"/>
<dbReference type="InterPro" id="IPR023836">
    <property type="entry name" value="EccCa-like_Actinobacteria"/>
</dbReference>
<feature type="region of interest" description="Disordered" evidence="10">
    <location>
        <begin position="1"/>
        <end position="23"/>
    </location>
</feature>
<keyword evidence="3 11" id="KW-0812">Transmembrane</keyword>
<organism evidence="14 15">
    <name type="scientific">Bifidobacterium pseudocatenulatum</name>
    <dbReference type="NCBI Taxonomy" id="28026"/>
    <lineage>
        <taxon>Bacteria</taxon>
        <taxon>Bacillati</taxon>
        <taxon>Actinomycetota</taxon>
        <taxon>Actinomycetes</taxon>
        <taxon>Bifidobacteriales</taxon>
        <taxon>Bifidobacteriaceae</taxon>
        <taxon>Bifidobacterium</taxon>
    </lineage>
</organism>
<comment type="subcellular location">
    <subcellularLocation>
        <location evidence="1">Cell membrane</location>
        <topology evidence="1">Multi-pass membrane protein</topology>
    </subcellularLocation>
</comment>
<feature type="domain" description="FtsK" evidence="12">
    <location>
        <begin position="475"/>
        <end position="677"/>
    </location>
</feature>
<dbReference type="InterPro" id="IPR023837">
    <property type="entry name" value="EccCb-like_Actinobacteria"/>
</dbReference>
<dbReference type="PANTHER" id="PTHR22683">
    <property type="entry name" value="SPORULATION PROTEIN RELATED"/>
    <property type="match status" value="1"/>
</dbReference>
<keyword evidence="4" id="KW-0677">Repeat</keyword>
<keyword evidence="6 9" id="KW-0067">ATP-binding</keyword>
<feature type="binding site" evidence="9">
    <location>
        <begin position="813"/>
        <end position="820"/>
    </location>
    <ligand>
        <name>ATP</name>
        <dbReference type="ChEBI" id="CHEBI:30616"/>
    </ligand>
</feature>
<dbReference type="GO" id="GO:0005886">
    <property type="term" value="C:plasma membrane"/>
    <property type="evidence" value="ECO:0007669"/>
    <property type="project" value="UniProtKB-SubCell"/>
</dbReference>
<dbReference type="EMBL" id="JAQKRA010000006">
    <property type="protein sequence ID" value="MDB6492106.1"/>
    <property type="molecule type" value="Genomic_DNA"/>
</dbReference>
<dbReference type="RefSeq" id="WP_226594303.1">
    <property type="nucleotide sequence ID" value="NZ_BCYC01000005.1"/>
</dbReference>
<dbReference type="InterPro" id="IPR027417">
    <property type="entry name" value="P-loop_NTPase"/>
</dbReference>
<evidence type="ECO:0000256" key="1">
    <source>
        <dbReference type="ARBA" id="ARBA00004651"/>
    </source>
</evidence>
<dbReference type="Gene3D" id="3.40.50.300">
    <property type="entry name" value="P-loop containing nucleotide triphosphate hydrolases"/>
    <property type="match status" value="3"/>
</dbReference>
<gene>
    <name evidence="14" type="primary">eccCb1</name>
    <name evidence="13" type="synonym">eccCa</name>
    <name evidence="14" type="ORF">BPLFYP29_00152</name>
    <name evidence="13" type="ORF">PMN70_07860</name>
</gene>
<feature type="domain" description="FtsK" evidence="12">
    <location>
        <begin position="794"/>
        <end position="985"/>
    </location>
</feature>
<sequence length="1308" mass="143356">MAITAEQQNSRLEGPKPPKGKIVLQAPPELEPSDGVNTLLTSLVPLLGTASAMVMMLMTNSGLTGMLTGGMFMVSSLGFVAVNGFRQRSQRMANLAAARREYLTYLAGIRKTVRTAGRKQRNAALWNAPSPSSLTAIAQEPERCWERVPADDDFMILRCGTHSVPLCLQLESPELPPLAQLDPVSASAAHRFMLAHKTLHNMPYGIDLRKYKRVELLGNESQTQALARAMICQAAVWHPAECCRVLVLASADRMGQWEWVRLLPHNRVLNEKYLEGTYNGHGFMLTSNVREVDALIGEEVLNRNRRTGDNEIAPHVLVINDGFDRTVLSRESRLFAEDGLGGVTVFDMPNDWGELEEDDVLRVLYSQTVVEEGLNVLEKRDINMVEVFSTALKPVEIQPDELTVEEALCIAKRLKSVHVNETGDDSSQSVNRKKSPELPDLLGISDIRHIDLAKLWAYRVGKERLRVPIGLFDDTSTAFLDIKEMGQHGMGPHGVLVGATGSGKSEVLRTLVLSLALSHSPDQLNFVLIDFKGGATFAGMDGMPHISSIITNLGKEASLVDRMEDALDGEVNRRQELLRDAGNLANITEYEEMRVNGGRSDLKPLPSLLVVVDEFSELLKAKPEIVQSFVRIGAVGRSLGIHLLIASQRLEQGKLRGLDEHLSYRIGLKTFSATESRAVLGITDAYDLPSLPGIGYLKSPDGTITRFRASYVSGVPKGLDGETTTFQYAVEQMRGKGNPAHVVWLPPLVTPNSLDDFMPDLTVTKEYGLISPRWRNAGALVVPCALEDKPREQRRDVMALNLAGAGGHVAVVGGPLSGKSMMLRSIVASLALTHSPLEVQFYVIDCGGGAFSSMDGLEHVSGIAAGNEDEKVRRTLAEVSGIIDARERFFKEQRIDGMDAYRRRRAEGKVDDGYGDVFLVIDGWGVFRGDYDELETKVQQIVARGLTFGVHVLFSANRWMEIRANISDLIGTKLELRLGDPSDSQIDRHVADTVPKGAPGRGLSANKLHTLAALPRIDGGHDAATVSDGINDLIAKVRSAWQGHPHGPKLRLLPENLPYEAMMASVMRQKASNQLAKGNMVVGIDENALSPVVFDFNTEPHCYLFGDAGSGKSTFLRVIINEIVRSYPDGKAKIFMLDYRRANLAQIPQSHFGAYLTNDEQATESLDALAEFLKTRIPGQDVTAEQLRDRSWWTGSEVYVLVDDYDLVSTSRGNPLRALVPYLAQASDLGLHVVVARRTGGASRAMYDPVLQTFHDLGMTGILLSGDSNEGQLIGKVKPKKAAPGRAQIVTRDQGLFVAQLSNAVLRE</sequence>
<feature type="transmembrane region" description="Helical" evidence="11">
    <location>
        <begin position="65"/>
        <end position="85"/>
    </location>
</feature>
<comment type="caution">
    <text evidence="14">The sequence shown here is derived from an EMBL/GenBank/DDBJ whole genome shotgun (WGS) entry which is preliminary data.</text>
</comment>
<feature type="binding site" evidence="9">
    <location>
        <begin position="1106"/>
        <end position="1113"/>
    </location>
    <ligand>
        <name>ATP</name>
        <dbReference type="ChEBI" id="CHEBI:30616"/>
    </ligand>
</feature>
<dbReference type="SUPFAM" id="SSF52540">
    <property type="entry name" value="P-loop containing nucleoside triphosphate hydrolases"/>
    <property type="match status" value="3"/>
</dbReference>
<dbReference type="InterPro" id="IPR050206">
    <property type="entry name" value="FtsK/SpoIIIE/SftA"/>
</dbReference>
<dbReference type="Proteomes" id="UP001212008">
    <property type="component" value="Unassembled WGS sequence"/>
</dbReference>
<dbReference type="NCBIfam" id="TIGR03925">
    <property type="entry name" value="T7SS_EccC_b"/>
    <property type="match status" value="1"/>
</dbReference>
<keyword evidence="5 9" id="KW-0547">Nucleotide-binding</keyword>
<dbReference type="Proteomes" id="UP000331308">
    <property type="component" value="Unassembled WGS sequence"/>
</dbReference>
<evidence type="ECO:0000313" key="13">
    <source>
        <dbReference type="EMBL" id="MDB6492106.1"/>
    </source>
</evidence>
<keyword evidence="7 11" id="KW-1133">Transmembrane helix</keyword>
<feature type="binding site" evidence="9">
    <location>
        <begin position="498"/>
        <end position="505"/>
    </location>
    <ligand>
        <name>ATP</name>
        <dbReference type="ChEBI" id="CHEBI:30616"/>
    </ligand>
</feature>
<evidence type="ECO:0000313" key="16">
    <source>
        <dbReference type="Proteomes" id="UP001212008"/>
    </source>
</evidence>
<evidence type="ECO:0000313" key="15">
    <source>
        <dbReference type="Proteomes" id="UP000331308"/>
    </source>
</evidence>
<dbReference type="InterPro" id="IPR003593">
    <property type="entry name" value="AAA+_ATPase"/>
</dbReference>
<feature type="domain" description="FtsK" evidence="12">
    <location>
        <begin position="1089"/>
        <end position="1272"/>
    </location>
</feature>
<dbReference type="NCBIfam" id="TIGR03924">
    <property type="entry name" value="T7SS_EccC_a"/>
    <property type="match status" value="1"/>
</dbReference>
<evidence type="ECO:0000256" key="3">
    <source>
        <dbReference type="ARBA" id="ARBA00022692"/>
    </source>
</evidence>
<evidence type="ECO:0000256" key="9">
    <source>
        <dbReference type="PROSITE-ProRule" id="PRU00289"/>
    </source>
</evidence>
<protein>
    <submittedName>
        <fullName evidence="14">ESX-1 secretion system protein EccCb1</fullName>
    </submittedName>
    <submittedName>
        <fullName evidence="13">Type VII secretion protein EccCa</fullName>
    </submittedName>
</protein>
<dbReference type="PROSITE" id="PS50901">
    <property type="entry name" value="FTSK"/>
    <property type="match status" value="3"/>
</dbReference>
<dbReference type="InterPro" id="IPR002543">
    <property type="entry name" value="FtsK_dom"/>
</dbReference>
<evidence type="ECO:0000256" key="2">
    <source>
        <dbReference type="ARBA" id="ARBA00022475"/>
    </source>
</evidence>
<reference evidence="14 15" key="1">
    <citation type="submission" date="2019-07" db="EMBL/GenBank/DDBJ databases">
        <authorList>
            <person name="Chang H.-W."/>
            <person name="Raman A."/>
            <person name="Venkatesh S."/>
            <person name="Gehrig J."/>
        </authorList>
    </citation>
    <scope>NUCLEOTIDE SEQUENCE [LARGE SCALE GENOMIC DNA]</scope>
    <source>
        <strain evidence="14">Bifidobacterium_pseudocatenulatum_LFYP_29</strain>
    </source>
</reference>
<feature type="compositionally biased region" description="Polar residues" evidence="10">
    <location>
        <begin position="1"/>
        <end position="11"/>
    </location>
</feature>
<dbReference type="Pfam" id="PF01580">
    <property type="entry name" value="FtsK_SpoIIIE"/>
    <property type="match status" value="3"/>
</dbReference>
<dbReference type="GO" id="GO:0005524">
    <property type="term" value="F:ATP binding"/>
    <property type="evidence" value="ECO:0007669"/>
    <property type="project" value="UniProtKB-UniRule"/>
</dbReference>
<keyword evidence="8 11" id="KW-0472">Membrane</keyword>
<evidence type="ECO:0000259" key="12">
    <source>
        <dbReference type="PROSITE" id="PS50901"/>
    </source>
</evidence>
<accession>A0AAX3IYV8</accession>
<evidence type="ECO:0000256" key="7">
    <source>
        <dbReference type="ARBA" id="ARBA00022989"/>
    </source>
</evidence>
<evidence type="ECO:0000256" key="4">
    <source>
        <dbReference type="ARBA" id="ARBA00022737"/>
    </source>
</evidence>
<dbReference type="SMART" id="SM00382">
    <property type="entry name" value="AAA"/>
    <property type="match status" value="3"/>
</dbReference>
<evidence type="ECO:0000256" key="11">
    <source>
        <dbReference type="SAM" id="Phobius"/>
    </source>
</evidence>
<evidence type="ECO:0000256" key="10">
    <source>
        <dbReference type="SAM" id="MobiDB-lite"/>
    </source>
</evidence>
<evidence type="ECO:0000256" key="8">
    <source>
        <dbReference type="ARBA" id="ARBA00023136"/>
    </source>
</evidence>